<keyword evidence="17" id="KW-1185">Reference proteome</keyword>
<evidence type="ECO:0000256" key="11">
    <source>
        <dbReference type="ARBA" id="ARBA00022842"/>
    </source>
</evidence>
<dbReference type="PIRSF" id="PIRSF000724">
    <property type="entry name" value="Pgk"/>
    <property type="match status" value="1"/>
</dbReference>
<protein>
    <recommendedName>
        <fullName evidence="14">Phosphoglycerate kinase</fullName>
        <ecNumber evidence="14">2.7.2.3</ecNumber>
    </recommendedName>
</protein>
<dbReference type="FunFam" id="3.40.50.1260:FF:000017">
    <property type="entry name" value="Phosphoglycerate kinase"/>
    <property type="match status" value="1"/>
</dbReference>
<dbReference type="CDD" id="cd00318">
    <property type="entry name" value="Phosphoglycerate_kinase"/>
    <property type="match status" value="1"/>
</dbReference>
<keyword evidence="7 14" id="KW-0808">Transferase</keyword>
<dbReference type="GO" id="GO:0043531">
    <property type="term" value="F:ADP binding"/>
    <property type="evidence" value="ECO:0000318"/>
    <property type="project" value="GO_Central"/>
</dbReference>
<evidence type="ECO:0000256" key="9">
    <source>
        <dbReference type="ARBA" id="ARBA00022777"/>
    </source>
</evidence>
<dbReference type="GO" id="GO:0004618">
    <property type="term" value="F:phosphoglycerate kinase activity"/>
    <property type="evidence" value="ECO:0000318"/>
    <property type="project" value="GO_Central"/>
</dbReference>
<organism evidence="16 17">
    <name type="scientific">Zostera marina</name>
    <name type="common">Eelgrass</name>
    <dbReference type="NCBI Taxonomy" id="29655"/>
    <lineage>
        <taxon>Eukaryota</taxon>
        <taxon>Viridiplantae</taxon>
        <taxon>Streptophyta</taxon>
        <taxon>Embryophyta</taxon>
        <taxon>Tracheophyta</taxon>
        <taxon>Spermatophyta</taxon>
        <taxon>Magnoliopsida</taxon>
        <taxon>Liliopsida</taxon>
        <taxon>Zosteraceae</taxon>
        <taxon>Zostera</taxon>
    </lineage>
</organism>
<dbReference type="InterPro" id="IPR015824">
    <property type="entry name" value="Phosphoglycerate_kinase_N"/>
</dbReference>
<comment type="catalytic activity">
    <reaction evidence="1 14">
        <text>(2R)-3-phosphoglycerate + ATP = (2R)-3-phospho-glyceroyl phosphate + ADP</text>
        <dbReference type="Rhea" id="RHEA:14801"/>
        <dbReference type="ChEBI" id="CHEBI:30616"/>
        <dbReference type="ChEBI" id="CHEBI:57604"/>
        <dbReference type="ChEBI" id="CHEBI:58272"/>
        <dbReference type="ChEBI" id="CHEBI:456216"/>
        <dbReference type="EC" id="2.7.2.3"/>
    </reaction>
</comment>
<evidence type="ECO:0000256" key="10">
    <source>
        <dbReference type="ARBA" id="ARBA00022840"/>
    </source>
</evidence>
<dbReference type="OrthoDB" id="275353at2759"/>
<evidence type="ECO:0000256" key="2">
    <source>
        <dbReference type="ARBA" id="ARBA00001946"/>
    </source>
</evidence>
<evidence type="ECO:0000256" key="3">
    <source>
        <dbReference type="ARBA" id="ARBA00004229"/>
    </source>
</evidence>
<evidence type="ECO:0000256" key="12">
    <source>
        <dbReference type="PIRSR" id="PIRSR000724-1"/>
    </source>
</evidence>
<comment type="pathway">
    <text evidence="4">Carbohydrate biosynthesis; Calvin cycle.</text>
</comment>
<evidence type="ECO:0000313" key="17">
    <source>
        <dbReference type="Proteomes" id="UP000036987"/>
    </source>
</evidence>
<evidence type="ECO:0000256" key="15">
    <source>
        <dbReference type="RuleBase" id="RU000696"/>
    </source>
</evidence>
<feature type="binding site" evidence="13">
    <location>
        <begin position="430"/>
        <end position="433"/>
    </location>
    <ligand>
        <name>ATP</name>
        <dbReference type="ChEBI" id="CHEBI:30616"/>
    </ligand>
</feature>
<sequence length="481" mass="50326">MAAAASTSFSLLSTARRGSSKAIAAPTAISLKTQNRRLGFAGSSVSEQVLSARVTQRIREVAGRNGKGPSGIVAMAKRSVGDLSDAELKGKKVFVRADLNVPLDDAQNISDDTRIRAAVPTIKYLIGKGAKVILTSHLGRPKGVTPKFSLSPLVPRLSELIGVKVEKAEDCIGPDVQNLVDALPEGGVILLENVRFYKEEEKNEPEFAQKLASLADLYVNDAFGTAHRAHASTEGVTKFLKPSVAGFLLQKELDYLVGAVSSPKRPFAAIVGGSKVSSKIGVIESLLEKVDILLLGGGMIFTFYKAQGLSTGSSLVEEDKLDLAKSLMIKAKEKGVSLLLPTDVVIADKFAPDANSKTVAADSIPDGWMGLDIGPDSIKTFNSALDTTKTVIWNGPMGVFEFDKFALGTEAIAKKLAELSGKGVTTIIGGGDSVAAVEKVGVADVMSHISTGGGASLELLEGKVLPGVVALDEEVSKVAAA</sequence>
<dbReference type="EMBL" id="LFYR01001180">
    <property type="protein sequence ID" value="KMZ64101.1"/>
    <property type="molecule type" value="Genomic_DNA"/>
</dbReference>
<evidence type="ECO:0000256" key="7">
    <source>
        <dbReference type="ARBA" id="ARBA00022679"/>
    </source>
</evidence>
<dbReference type="HAMAP" id="MF_00145">
    <property type="entry name" value="Phosphoglyc_kinase"/>
    <property type="match status" value="1"/>
</dbReference>
<gene>
    <name evidence="16" type="ORF">ZOSMA_381G00080</name>
</gene>
<keyword evidence="8" id="KW-0547">Nucleotide-binding</keyword>
<dbReference type="FunFam" id="3.40.50.1260:FF:000003">
    <property type="entry name" value="Phosphoglycerate kinase"/>
    <property type="match status" value="1"/>
</dbReference>
<dbReference type="GO" id="GO:0005829">
    <property type="term" value="C:cytosol"/>
    <property type="evidence" value="ECO:0000318"/>
    <property type="project" value="GO_Central"/>
</dbReference>
<feature type="binding site" evidence="12">
    <location>
        <position position="114"/>
    </location>
    <ligand>
        <name>(2R)-3-phosphoglycerate</name>
        <dbReference type="ChEBI" id="CHEBI:58272"/>
    </ligand>
</feature>
<reference evidence="17" key="1">
    <citation type="journal article" date="2016" name="Nature">
        <title>The genome of the seagrass Zostera marina reveals angiosperm adaptation to the sea.</title>
        <authorList>
            <person name="Olsen J.L."/>
            <person name="Rouze P."/>
            <person name="Verhelst B."/>
            <person name="Lin Y.-C."/>
            <person name="Bayer T."/>
            <person name="Collen J."/>
            <person name="Dattolo E."/>
            <person name="De Paoli E."/>
            <person name="Dittami S."/>
            <person name="Maumus F."/>
            <person name="Michel G."/>
            <person name="Kersting A."/>
            <person name="Lauritano C."/>
            <person name="Lohaus R."/>
            <person name="Toepel M."/>
            <person name="Tonon T."/>
            <person name="Vanneste K."/>
            <person name="Amirebrahimi M."/>
            <person name="Brakel J."/>
            <person name="Bostroem C."/>
            <person name="Chovatia M."/>
            <person name="Grimwood J."/>
            <person name="Jenkins J.W."/>
            <person name="Jueterbock A."/>
            <person name="Mraz A."/>
            <person name="Stam W.T."/>
            <person name="Tice H."/>
            <person name="Bornberg-Bauer E."/>
            <person name="Green P.J."/>
            <person name="Pearson G.A."/>
            <person name="Procaccini G."/>
            <person name="Duarte C.M."/>
            <person name="Schmutz J."/>
            <person name="Reusch T.B.H."/>
            <person name="Van de Peer Y."/>
        </authorList>
    </citation>
    <scope>NUCLEOTIDE SEQUENCE [LARGE SCALE GENOMIC DNA]</scope>
    <source>
        <strain evidence="17">cv. Finnish</strain>
    </source>
</reference>
<evidence type="ECO:0000256" key="4">
    <source>
        <dbReference type="ARBA" id="ARBA00005215"/>
    </source>
</evidence>
<dbReference type="PANTHER" id="PTHR11406">
    <property type="entry name" value="PHOSPHOGLYCERATE KINASE"/>
    <property type="match status" value="1"/>
</dbReference>
<comment type="similarity">
    <text evidence="5 14">Belongs to the phosphoglycerate kinase family.</text>
</comment>
<dbReference type="AlphaFoldDB" id="A0A0K9P513"/>
<dbReference type="InterPro" id="IPR001576">
    <property type="entry name" value="Phosphoglycerate_kinase"/>
</dbReference>
<evidence type="ECO:0000256" key="14">
    <source>
        <dbReference type="RuleBase" id="RU000532"/>
    </source>
</evidence>
<dbReference type="Pfam" id="PF00162">
    <property type="entry name" value="PGK"/>
    <property type="match status" value="1"/>
</dbReference>
<feature type="binding site" evidence="13">
    <location>
        <position position="279"/>
    </location>
    <ligand>
        <name>ATP</name>
        <dbReference type="ChEBI" id="CHEBI:30616"/>
    </ligand>
</feature>
<evidence type="ECO:0000256" key="6">
    <source>
        <dbReference type="ARBA" id="ARBA00011245"/>
    </source>
</evidence>
<dbReference type="PANTHER" id="PTHR11406:SF23">
    <property type="entry name" value="PHOSPHOGLYCERATE KINASE 1, CHLOROPLASTIC-RELATED"/>
    <property type="match status" value="1"/>
</dbReference>
<keyword evidence="11" id="KW-0460">Magnesium</keyword>
<accession>A0A0K9P513</accession>
<feature type="binding site" evidence="12">
    <location>
        <begin position="137"/>
        <end position="140"/>
    </location>
    <ligand>
        <name>substrate</name>
    </ligand>
</feature>
<dbReference type="GO" id="GO:0005524">
    <property type="term" value="F:ATP binding"/>
    <property type="evidence" value="ECO:0000318"/>
    <property type="project" value="GO_Central"/>
</dbReference>
<dbReference type="FunFam" id="3.40.50.1260:FF:000006">
    <property type="entry name" value="Phosphoglycerate kinase"/>
    <property type="match status" value="1"/>
</dbReference>
<evidence type="ECO:0000256" key="1">
    <source>
        <dbReference type="ARBA" id="ARBA00000642"/>
    </source>
</evidence>
<dbReference type="GO" id="GO:0009507">
    <property type="term" value="C:chloroplast"/>
    <property type="evidence" value="ECO:0007669"/>
    <property type="project" value="UniProtKB-SubCell"/>
</dbReference>
<comment type="subunit">
    <text evidence="6 15">Monomer.</text>
</comment>
<evidence type="ECO:0000256" key="8">
    <source>
        <dbReference type="ARBA" id="ARBA00022741"/>
    </source>
</evidence>
<evidence type="ECO:0000256" key="5">
    <source>
        <dbReference type="ARBA" id="ARBA00008982"/>
    </source>
</evidence>
<dbReference type="SUPFAM" id="SSF53748">
    <property type="entry name" value="Phosphoglycerate kinase"/>
    <property type="match status" value="1"/>
</dbReference>
<dbReference type="PRINTS" id="PR00477">
    <property type="entry name" value="PHGLYCKINASE"/>
</dbReference>
<dbReference type="EC" id="2.7.2.3" evidence="14"/>
<comment type="caution">
    <text evidence="16">The sequence shown here is derived from an EMBL/GenBank/DDBJ whole genome shotgun (WGS) entry which is preliminary data.</text>
</comment>
<dbReference type="Proteomes" id="UP000036987">
    <property type="component" value="Unassembled WGS sequence"/>
</dbReference>
<dbReference type="STRING" id="29655.A0A0K9P513"/>
<keyword evidence="9 14" id="KW-0418">Kinase</keyword>
<dbReference type="Gene3D" id="3.40.50.1260">
    <property type="entry name" value="Phosphoglycerate kinase, N-terminal domain"/>
    <property type="match status" value="2"/>
</dbReference>
<dbReference type="InterPro" id="IPR015911">
    <property type="entry name" value="Phosphoglycerate_kinase_CS"/>
</dbReference>
<evidence type="ECO:0000256" key="13">
    <source>
        <dbReference type="PIRSR" id="PIRSR000724-2"/>
    </source>
</evidence>
<dbReference type="OMA" id="GMNIANS"/>
<comment type="cofactor">
    <cofactor evidence="2">
        <name>Mg(2+)</name>
        <dbReference type="ChEBI" id="CHEBI:18420"/>
    </cofactor>
</comment>
<evidence type="ECO:0000313" key="16">
    <source>
        <dbReference type="EMBL" id="KMZ64101.1"/>
    </source>
</evidence>
<dbReference type="GO" id="GO:0006094">
    <property type="term" value="P:gluconeogenesis"/>
    <property type="evidence" value="ECO:0000318"/>
    <property type="project" value="GO_Central"/>
</dbReference>
<feature type="binding site" evidence="12">
    <location>
        <position position="228"/>
    </location>
    <ligand>
        <name>(2R)-3-phosphoglycerate</name>
        <dbReference type="ChEBI" id="CHEBI:58272"/>
    </ligand>
</feature>
<keyword evidence="10 13" id="KW-0067">ATP-binding</keyword>
<dbReference type="InterPro" id="IPR036043">
    <property type="entry name" value="Phosphoglycerate_kinase_sf"/>
</dbReference>
<name>A0A0K9P513_ZOSMR</name>
<proteinExistence type="inferred from homology"/>
<dbReference type="PROSITE" id="PS00111">
    <property type="entry name" value="PGLYCERATE_KINASE"/>
    <property type="match status" value="1"/>
</dbReference>
<feature type="binding site" evidence="12">
    <location>
        <begin position="98"/>
        <end position="100"/>
    </location>
    <ligand>
        <name>substrate</name>
    </ligand>
</feature>
<feature type="binding site" evidence="12">
    <location>
        <position position="195"/>
    </location>
    <ligand>
        <name>(2R)-3-phosphoglycerate</name>
        <dbReference type="ChEBI" id="CHEBI:58272"/>
    </ligand>
</feature>
<comment type="subcellular location">
    <subcellularLocation>
        <location evidence="3">Plastid</location>
        <location evidence="3">Chloroplast</location>
    </subcellularLocation>
</comment>
<feature type="binding site" evidence="13">
    <location>
        <position position="401"/>
    </location>
    <ligand>
        <name>ATP</name>
        <dbReference type="ChEBI" id="CHEBI:30616"/>
    </ligand>
</feature>
<dbReference type="GO" id="GO:0006096">
    <property type="term" value="P:glycolytic process"/>
    <property type="evidence" value="ECO:0000318"/>
    <property type="project" value="GO_Central"/>
</dbReference>